<evidence type="ECO:0000256" key="18">
    <source>
        <dbReference type="SAM" id="Coils"/>
    </source>
</evidence>
<keyword evidence="12" id="KW-0968">Cytoplasmic vesicle</keyword>
<comment type="function">
    <text evidence="13">Component of the coat protein complex II (COPII) which promotes the formation of transport vesicles from the endoplasmic reticulum (ER). The coat has two main functions, the physical deformation of the endoplasmic reticulum membrane into vesicles and the selection of cargo molecules.</text>
</comment>
<dbReference type="Gene3D" id="1.25.40.1030">
    <property type="match status" value="2"/>
</dbReference>
<evidence type="ECO:0000256" key="9">
    <source>
        <dbReference type="ARBA" id="ARBA00022892"/>
    </source>
</evidence>
<comment type="subcellular location">
    <subcellularLocation>
        <location evidence="1">Cytoplasmic vesicle membrane</location>
        <topology evidence="1">Peripheral membrane protein</topology>
        <orientation evidence="1">Cytoplasmic side</orientation>
    </subcellularLocation>
    <subcellularLocation>
        <location evidence="2">Endoplasmic reticulum membrane</location>
        <topology evidence="2">Peripheral membrane protein</topology>
    </subcellularLocation>
</comment>
<dbReference type="GO" id="GO:0015031">
    <property type="term" value="P:protein transport"/>
    <property type="evidence" value="ECO:0007669"/>
    <property type="project" value="UniProtKB-KW"/>
</dbReference>
<dbReference type="GO" id="GO:0070971">
    <property type="term" value="C:endoplasmic reticulum exit site"/>
    <property type="evidence" value="ECO:0007669"/>
    <property type="project" value="TreeGrafter"/>
</dbReference>
<feature type="region of interest" description="Disordered" evidence="19">
    <location>
        <begin position="711"/>
        <end position="754"/>
    </location>
</feature>
<evidence type="ECO:0000256" key="8">
    <source>
        <dbReference type="ARBA" id="ARBA00022824"/>
    </source>
</evidence>
<dbReference type="InterPro" id="IPR015943">
    <property type="entry name" value="WD40/YVTN_repeat-like_dom_sf"/>
</dbReference>
<dbReference type="PANTHER" id="PTHR13923:SF11">
    <property type="entry name" value="SECRETORY 31, ISOFORM D"/>
    <property type="match status" value="1"/>
</dbReference>
<evidence type="ECO:0000256" key="14">
    <source>
        <dbReference type="ARBA" id="ARBA00039468"/>
    </source>
</evidence>
<keyword evidence="11" id="KW-0472">Membrane</keyword>
<evidence type="ECO:0000256" key="19">
    <source>
        <dbReference type="SAM" id="MobiDB-lite"/>
    </source>
</evidence>
<feature type="compositionally biased region" description="Polar residues" evidence="19">
    <location>
        <begin position="730"/>
        <end position="747"/>
    </location>
</feature>
<keyword evidence="7" id="KW-0677">Repeat</keyword>
<keyword evidence="21" id="KW-1185">Reference proteome</keyword>
<accession>A0A7R9A7P8</accession>
<feature type="compositionally biased region" description="Polar residues" evidence="19">
    <location>
        <begin position="886"/>
        <end position="900"/>
    </location>
</feature>
<evidence type="ECO:0000256" key="1">
    <source>
        <dbReference type="ARBA" id="ARBA00004180"/>
    </source>
</evidence>
<dbReference type="GO" id="GO:0090110">
    <property type="term" value="P:COPII-coated vesicle cargo loading"/>
    <property type="evidence" value="ECO:0007669"/>
    <property type="project" value="TreeGrafter"/>
</dbReference>
<feature type="region of interest" description="Disordered" evidence="19">
    <location>
        <begin position="839"/>
        <end position="930"/>
    </location>
</feature>
<dbReference type="InterPro" id="IPR019775">
    <property type="entry name" value="WD40_repeat_CS"/>
</dbReference>
<dbReference type="OrthoDB" id="542917at2759"/>
<proteinExistence type="inferred from homology"/>
<dbReference type="Gene3D" id="1.20.940.10">
    <property type="entry name" value="Functional domain of the splicing factor Prp18"/>
    <property type="match status" value="1"/>
</dbReference>
<gene>
    <name evidence="20" type="ORF">DSTB1V02_LOCUS7369</name>
</gene>
<dbReference type="Proteomes" id="UP000677054">
    <property type="component" value="Unassembled WGS sequence"/>
</dbReference>
<name>A0A7R9A7P8_9CRUS</name>
<evidence type="ECO:0000256" key="16">
    <source>
        <dbReference type="ARBA" id="ARBA00043112"/>
    </source>
</evidence>
<evidence type="ECO:0000256" key="15">
    <source>
        <dbReference type="ARBA" id="ARBA00041470"/>
    </source>
</evidence>
<keyword evidence="6 17" id="KW-0853">WD repeat</keyword>
<dbReference type="SUPFAM" id="SSF50978">
    <property type="entry name" value="WD40 repeat-like"/>
    <property type="match status" value="1"/>
</dbReference>
<dbReference type="PROSITE" id="PS50294">
    <property type="entry name" value="WD_REPEATS_REGION"/>
    <property type="match status" value="1"/>
</dbReference>
<keyword evidence="10" id="KW-0653">Protein transport</keyword>
<evidence type="ECO:0000256" key="10">
    <source>
        <dbReference type="ARBA" id="ARBA00022927"/>
    </source>
</evidence>
<evidence type="ECO:0000313" key="21">
    <source>
        <dbReference type="Proteomes" id="UP000677054"/>
    </source>
</evidence>
<feature type="region of interest" description="Disordered" evidence="19">
    <location>
        <begin position="781"/>
        <end position="804"/>
    </location>
</feature>
<protein>
    <recommendedName>
        <fullName evidence="14">Protein transport protein Sec31A</fullName>
    </recommendedName>
    <alternativeName>
        <fullName evidence="16">SEC31-like protein 1</fullName>
    </alternativeName>
    <alternativeName>
        <fullName evidence="15">SEC31-related protein A</fullName>
    </alternativeName>
</protein>
<dbReference type="InterPro" id="IPR036322">
    <property type="entry name" value="WD40_repeat_dom_sf"/>
</dbReference>
<dbReference type="GO" id="GO:0005198">
    <property type="term" value="F:structural molecule activity"/>
    <property type="evidence" value="ECO:0007669"/>
    <property type="project" value="TreeGrafter"/>
</dbReference>
<evidence type="ECO:0000256" key="5">
    <source>
        <dbReference type="ARBA" id="ARBA00022490"/>
    </source>
</evidence>
<keyword evidence="9" id="KW-0931">ER-Golgi transport</keyword>
<keyword evidence="5" id="KW-0963">Cytoplasm</keyword>
<evidence type="ECO:0000313" key="20">
    <source>
        <dbReference type="EMBL" id="CAD7247539.1"/>
    </source>
</evidence>
<reference evidence="20" key="1">
    <citation type="submission" date="2020-11" db="EMBL/GenBank/DDBJ databases">
        <authorList>
            <person name="Tran Van P."/>
        </authorList>
    </citation>
    <scope>NUCLEOTIDE SEQUENCE</scope>
</reference>
<evidence type="ECO:0000256" key="11">
    <source>
        <dbReference type="ARBA" id="ARBA00023136"/>
    </source>
</evidence>
<evidence type="ECO:0000256" key="3">
    <source>
        <dbReference type="ARBA" id="ARBA00009358"/>
    </source>
</evidence>
<keyword evidence="8" id="KW-0256">Endoplasmic reticulum</keyword>
<sequence length="1044" mass="111968">MKIKEVDRTANIAWSPVNQYPIYLAAGTAAQQLDATFNTSASLEIFELNLNESSSEISVKASLNCDSRFHHLVWSSYSKAGSTGNGVLVGGGDRGQILIYDVGKILSGQGGLIMQQEKHTGPVTALDFNCFQTNLLASGASNSELYIWDLASPGAPMSPGAKAQPPEPVQYLAWNRQVQHILASAFPGRAIIWDLRKNEPIIKVSDSATRLRVKCLAWHPEVATQLCLASEDDNHPLIELWDLRFATAPLKTFHGHSRGVLSLSWCPHDPDLLLSTGKDNRILCWNPNATQTDQELVCEVPSTSQWCFQLLWCPRNPALVASASFDGHVSIYSLMGGQQISTPPNKIAESFPGMSSFSTPAPPAPQQKPVILRNAPKWLQQPCGSSFAFGGKLVTWEKGSTSVKVQQVRSEHEVVGRAEELEEALQSGGEAVQALCEKRRLAASSHPHILQAWEFLKARLEEKSSQALLTLLGYEPPKPKGEMTGMRDGPGNEAHASDLNDHIGALDLKGLKSESRPLIRAVVLGEWDSVMRNCMLESWKEALAAALTYAKNGPSLMSLCQILGDRLQNEGKLGEAMACYISAGGLPTLTSSFGADSLQDIVEMAVLLQQNATGSGMPPDDPALNKYFEQYAQILCSQGQLQLAYKYLANSTQPKLVLMRERLSVALGMVTQQPQSRAVEKRGSIGRVRTYSSSSTSSYYQSMGVDSYYQPPPASASVSSTAPPPASLHQGMNQSPTPTHSAGTSKPQIKGAPFVADPSVSFQSSYNAYAPQAVPGSLGTYPGPTGGTWGGSLNATGSTQGQHPIPPNPGFIPPPSATATYSAWSYNSSSVVTDDMHAGYGMGGGTGPGSQASQLPSLTPPSSALPSVTSSFHPLASGWNDPPTLRTPQKPKQSTVSGVSMGQEVVPSSTPPPPVAPNPVPFSAPTQAPPKPIPAEHQVLHDVLQGLLDQCLIVTTHPQMKRKLDDVRKKLEILDEKLRNEELGPTTLEGLHQLVGGVRTGDYPQALAIHSQLVDSGSFATLSAFMPGLKSLLQVARQMGIYVH</sequence>
<dbReference type="PROSITE" id="PS50082">
    <property type="entry name" value="WD_REPEATS_2"/>
    <property type="match status" value="2"/>
</dbReference>
<dbReference type="EMBL" id="CAJPEV010001486">
    <property type="protein sequence ID" value="CAG0892925.1"/>
    <property type="molecule type" value="Genomic_DNA"/>
</dbReference>
<dbReference type="FunFam" id="2.130.10.10:FF:000009">
    <property type="entry name" value="Protein transport protein Sec31A isoform A"/>
    <property type="match status" value="1"/>
</dbReference>
<dbReference type="GO" id="GO:0005789">
    <property type="term" value="C:endoplasmic reticulum membrane"/>
    <property type="evidence" value="ECO:0007669"/>
    <property type="project" value="UniProtKB-SubCell"/>
</dbReference>
<dbReference type="PROSITE" id="PS00678">
    <property type="entry name" value="WD_REPEATS_1"/>
    <property type="match status" value="1"/>
</dbReference>
<keyword evidence="18" id="KW-0175">Coiled coil</keyword>
<dbReference type="GO" id="GO:0030127">
    <property type="term" value="C:COPII vesicle coat"/>
    <property type="evidence" value="ECO:0007669"/>
    <property type="project" value="TreeGrafter"/>
</dbReference>
<evidence type="ECO:0000256" key="13">
    <source>
        <dbReference type="ARBA" id="ARBA00025471"/>
    </source>
</evidence>
<evidence type="ECO:0000256" key="4">
    <source>
        <dbReference type="ARBA" id="ARBA00022448"/>
    </source>
</evidence>
<dbReference type="EMBL" id="LR901003">
    <property type="protein sequence ID" value="CAD7247539.1"/>
    <property type="molecule type" value="Genomic_DNA"/>
</dbReference>
<evidence type="ECO:0000256" key="17">
    <source>
        <dbReference type="PROSITE-ProRule" id="PRU00221"/>
    </source>
</evidence>
<feature type="compositionally biased region" description="Pro residues" evidence="19">
    <location>
        <begin position="909"/>
        <end position="930"/>
    </location>
</feature>
<dbReference type="Gene3D" id="2.130.10.10">
    <property type="entry name" value="YVTN repeat-like/Quinoprotein amine dehydrogenase"/>
    <property type="match status" value="1"/>
</dbReference>
<evidence type="ECO:0000256" key="2">
    <source>
        <dbReference type="ARBA" id="ARBA00004406"/>
    </source>
</evidence>
<organism evidence="20">
    <name type="scientific">Darwinula stevensoni</name>
    <dbReference type="NCBI Taxonomy" id="69355"/>
    <lineage>
        <taxon>Eukaryota</taxon>
        <taxon>Metazoa</taxon>
        <taxon>Ecdysozoa</taxon>
        <taxon>Arthropoda</taxon>
        <taxon>Crustacea</taxon>
        <taxon>Oligostraca</taxon>
        <taxon>Ostracoda</taxon>
        <taxon>Podocopa</taxon>
        <taxon>Podocopida</taxon>
        <taxon>Darwinulocopina</taxon>
        <taxon>Darwinuloidea</taxon>
        <taxon>Darwinulidae</taxon>
        <taxon>Darwinula</taxon>
    </lineage>
</organism>
<feature type="coiled-coil region" evidence="18">
    <location>
        <begin position="957"/>
        <end position="984"/>
    </location>
</feature>
<comment type="similarity">
    <text evidence="3">Belongs to the WD repeat SEC31 family.</text>
</comment>
<dbReference type="InterPro" id="IPR001680">
    <property type="entry name" value="WD40_rpt"/>
</dbReference>
<feature type="repeat" description="WD" evidence="17">
    <location>
        <begin position="253"/>
        <end position="295"/>
    </location>
</feature>
<dbReference type="Pfam" id="PF00400">
    <property type="entry name" value="WD40"/>
    <property type="match status" value="2"/>
</dbReference>
<dbReference type="PANTHER" id="PTHR13923">
    <property type="entry name" value="SEC31-RELATED PROTEIN"/>
    <property type="match status" value="1"/>
</dbReference>
<feature type="compositionally biased region" description="Polar residues" evidence="19">
    <location>
        <begin position="793"/>
        <end position="802"/>
    </location>
</feature>
<dbReference type="InterPro" id="IPR040251">
    <property type="entry name" value="SEC31-like"/>
</dbReference>
<dbReference type="FunFam" id="1.20.940.10:FF:000001">
    <property type="entry name" value="Protein transport protein Sec31A isoform A"/>
    <property type="match status" value="1"/>
</dbReference>
<evidence type="ECO:0000256" key="7">
    <source>
        <dbReference type="ARBA" id="ARBA00022737"/>
    </source>
</evidence>
<dbReference type="SMART" id="SM00320">
    <property type="entry name" value="WD40"/>
    <property type="match status" value="6"/>
</dbReference>
<evidence type="ECO:0000256" key="6">
    <source>
        <dbReference type="ARBA" id="ARBA00022574"/>
    </source>
</evidence>
<keyword evidence="4" id="KW-0813">Transport</keyword>
<evidence type="ECO:0000256" key="12">
    <source>
        <dbReference type="ARBA" id="ARBA00023329"/>
    </source>
</evidence>
<feature type="repeat" description="WD" evidence="17">
    <location>
        <begin position="116"/>
        <end position="158"/>
    </location>
</feature>
<dbReference type="AlphaFoldDB" id="A0A7R9A7P8"/>
<dbReference type="GO" id="GO:0007029">
    <property type="term" value="P:endoplasmic reticulum organization"/>
    <property type="evidence" value="ECO:0007669"/>
    <property type="project" value="TreeGrafter"/>
</dbReference>
<feature type="compositionally biased region" description="Low complexity" evidence="19">
    <location>
        <begin position="849"/>
        <end position="871"/>
    </location>
</feature>